<reference evidence="1 2" key="1">
    <citation type="journal article" date="2023" name="IMA Fungus">
        <title>Comparative genomic study of the Penicillium genus elucidates a diverse pangenome and 15 lateral gene transfer events.</title>
        <authorList>
            <person name="Petersen C."/>
            <person name="Sorensen T."/>
            <person name="Nielsen M.R."/>
            <person name="Sondergaard T.E."/>
            <person name="Sorensen J.L."/>
            <person name="Fitzpatrick D.A."/>
            <person name="Frisvad J.C."/>
            <person name="Nielsen K.L."/>
        </authorList>
    </citation>
    <scope>NUCLEOTIDE SEQUENCE [LARGE SCALE GENOMIC DNA]</scope>
    <source>
        <strain evidence="1 2">IBT 35679</strain>
    </source>
</reference>
<dbReference type="AlphaFoldDB" id="A0AAD6GHE3"/>
<dbReference type="EMBL" id="JAQIZZ010000004">
    <property type="protein sequence ID" value="KAJ5544127.1"/>
    <property type="molecule type" value="Genomic_DNA"/>
</dbReference>
<dbReference type="Proteomes" id="UP001220324">
    <property type="component" value="Unassembled WGS sequence"/>
</dbReference>
<evidence type="ECO:0000313" key="1">
    <source>
        <dbReference type="EMBL" id="KAJ5544127.1"/>
    </source>
</evidence>
<organism evidence="1 2">
    <name type="scientific">Penicillium frequentans</name>
    <dbReference type="NCBI Taxonomy" id="3151616"/>
    <lineage>
        <taxon>Eukaryota</taxon>
        <taxon>Fungi</taxon>
        <taxon>Dikarya</taxon>
        <taxon>Ascomycota</taxon>
        <taxon>Pezizomycotina</taxon>
        <taxon>Eurotiomycetes</taxon>
        <taxon>Eurotiomycetidae</taxon>
        <taxon>Eurotiales</taxon>
        <taxon>Aspergillaceae</taxon>
        <taxon>Penicillium</taxon>
    </lineage>
</organism>
<sequence length="118" mass="12831">MAGGSNGAQKEQKVRVDDIARDDRLLEAKAKELTGEDVTLSPTNVEVHDLDSVDWNTACALLVQIGGGVGAVYIHGNQLDIVMTGPDRGNGSWLIGLEQGQSCRFYGQPSVRYFRRQV</sequence>
<name>A0AAD6GHE3_9EURO</name>
<accession>A0AAD6GHE3</accession>
<keyword evidence="2" id="KW-1185">Reference proteome</keyword>
<comment type="caution">
    <text evidence="1">The sequence shown here is derived from an EMBL/GenBank/DDBJ whole genome shotgun (WGS) entry which is preliminary data.</text>
</comment>
<evidence type="ECO:0000313" key="2">
    <source>
        <dbReference type="Proteomes" id="UP001220324"/>
    </source>
</evidence>
<gene>
    <name evidence="1" type="ORF">N7494_005406</name>
</gene>
<protein>
    <submittedName>
        <fullName evidence="1">Uncharacterized protein</fullName>
    </submittedName>
</protein>
<proteinExistence type="predicted"/>